<dbReference type="Pfam" id="PF02639">
    <property type="entry name" value="DUF188"/>
    <property type="match status" value="1"/>
</dbReference>
<accession>A0A844FFK0</accession>
<name>A0A844FFK0_9FIRM</name>
<comment type="caution">
    <text evidence="2">The sequence shown here is derived from an EMBL/GenBank/DDBJ whole genome shotgun (WGS) entry which is preliminary data.</text>
</comment>
<sequence length="145" mass="16711">MRILLDGDGCPVVDISIKIAKLYNLEIIVVKNYHHEIYDDYATIITVEPTPDSADFYIVNHAKKGDIVITQDYSLAAMALSRGAFCINQNGFVISSQNIDGLLNRRHLNQEFRRKHKKYSKFKKRNIQADLKFEKNLKILIESQL</sequence>
<dbReference type="OrthoDB" id="9798918at2"/>
<dbReference type="PANTHER" id="PTHR35146">
    <property type="entry name" value="UPF0178 PROTEIN YAII"/>
    <property type="match status" value="1"/>
</dbReference>
<protein>
    <submittedName>
        <fullName evidence="2">YaiI/YqxD family protein</fullName>
    </submittedName>
</protein>
<dbReference type="PANTHER" id="PTHR35146:SF1">
    <property type="entry name" value="UPF0178 PROTEIN YAII"/>
    <property type="match status" value="1"/>
</dbReference>
<comment type="similarity">
    <text evidence="1">Belongs to the UPF0178 family.</text>
</comment>
<dbReference type="Proteomes" id="UP000462760">
    <property type="component" value="Unassembled WGS sequence"/>
</dbReference>
<evidence type="ECO:0000256" key="1">
    <source>
        <dbReference type="ARBA" id="ARBA00008522"/>
    </source>
</evidence>
<evidence type="ECO:0000313" key="3">
    <source>
        <dbReference type="Proteomes" id="UP000462760"/>
    </source>
</evidence>
<dbReference type="RefSeq" id="WP_154483078.1">
    <property type="nucleotide sequence ID" value="NZ_VULR01000003.1"/>
</dbReference>
<dbReference type="EMBL" id="VULR01000003">
    <property type="protein sequence ID" value="MSS42748.1"/>
    <property type="molecule type" value="Genomic_DNA"/>
</dbReference>
<dbReference type="InterPro" id="IPR003791">
    <property type="entry name" value="UPF0178"/>
</dbReference>
<gene>
    <name evidence="2" type="ORF">FYJ27_03245</name>
</gene>
<proteinExistence type="inferred from homology"/>
<organism evidence="2 3">
    <name type="scientific">Anaerosalibacter bizertensis</name>
    <dbReference type="NCBI Taxonomy" id="932217"/>
    <lineage>
        <taxon>Bacteria</taxon>
        <taxon>Bacillati</taxon>
        <taxon>Bacillota</taxon>
        <taxon>Tissierellia</taxon>
        <taxon>Tissierellales</taxon>
        <taxon>Sporanaerobacteraceae</taxon>
        <taxon>Anaerosalibacter</taxon>
    </lineage>
</organism>
<dbReference type="AlphaFoldDB" id="A0A844FFK0"/>
<reference evidence="2 3" key="1">
    <citation type="submission" date="2019-08" db="EMBL/GenBank/DDBJ databases">
        <title>In-depth cultivation of the pig gut microbiome towards novel bacterial diversity and tailored functional studies.</title>
        <authorList>
            <person name="Wylensek D."/>
            <person name="Hitch T.C.A."/>
            <person name="Clavel T."/>
        </authorList>
    </citation>
    <scope>NUCLEOTIDE SEQUENCE [LARGE SCALE GENOMIC DNA]</scope>
    <source>
        <strain evidence="2 3">Med78-601-WT-4W-RMD-3</strain>
    </source>
</reference>
<evidence type="ECO:0000313" key="2">
    <source>
        <dbReference type="EMBL" id="MSS42748.1"/>
    </source>
</evidence>